<reference evidence="4" key="1">
    <citation type="submission" date="2020-05" db="EMBL/GenBank/DDBJ databases">
        <authorList>
            <person name="Chiriac C."/>
            <person name="Salcher M."/>
            <person name="Ghai R."/>
            <person name="Kavagutti S V."/>
        </authorList>
    </citation>
    <scope>NUCLEOTIDE SEQUENCE</scope>
</reference>
<accession>A0A6J6VKQ5</accession>
<dbReference type="Gene3D" id="3.90.1170.50">
    <property type="entry name" value="Aldehyde oxidase/xanthine dehydrogenase, a/b hammerhead"/>
    <property type="match status" value="1"/>
</dbReference>
<proteinExistence type="predicted"/>
<dbReference type="PANTHER" id="PTHR11908">
    <property type="entry name" value="XANTHINE DEHYDROGENASE"/>
    <property type="match status" value="1"/>
</dbReference>
<feature type="domain" description="Aldehyde oxidase/xanthine dehydrogenase a/b hammerhead" evidence="3">
    <location>
        <begin position="16"/>
        <end position="125"/>
    </location>
</feature>
<dbReference type="PANTHER" id="PTHR11908:SF132">
    <property type="entry name" value="ALDEHYDE OXIDASE 1-RELATED"/>
    <property type="match status" value="1"/>
</dbReference>
<dbReference type="InterPro" id="IPR008274">
    <property type="entry name" value="AldOxase/xan_DH_MoCoBD1"/>
</dbReference>
<dbReference type="GO" id="GO:0016491">
    <property type="term" value="F:oxidoreductase activity"/>
    <property type="evidence" value="ECO:0007669"/>
    <property type="project" value="UniProtKB-KW"/>
</dbReference>
<dbReference type="Pfam" id="PF01315">
    <property type="entry name" value="Ald_Xan_dh_C"/>
    <property type="match status" value="1"/>
</dbReference>
<dbReference type="GO" id="GO:0005506">
    <property type="term" value="F:iron ion binding"/>
    <property type="evidence" value="ECO:0007669"/>
    <property type="project" value="InterPro"/>
</dbReference>
<dbReference type="InterPro" id="IPR037165">
    <property type="entry name" value="AldOxase/xan_DH_Mopterin-bd_sf"/>
</dbReference>
<dbReference type="SMART" id="SM01008">
    <property type="entry name" value="Ald_Xan_dh_C"/>
    <property type="match status" value="1"/>
</dbReference>
<evidence type="ECO:0000313" key="4">
    <source>
        <dbReference type="EMBL" id="CAB4771713.1"/>
    </source>
</evidence>
<name>A0A6J6VKQ5_9ZZZZ</name>
<dbReference type="InterPro" id="IPR046867">
    <property type="entry name" value="AldOxase/xan_DH_MoCoBD2"/>
</dbReference>
<sequence length="767" mass="80474">MIGQRVRRVEDRALLTGEARYTGDLDCDALDTAFVRATSAHARIRSIGTAAAAQAPGVVGVYTAAHFGDVHGTIPLPVPPMLIRPLMATDRVRFCGEVVVVVVATSLAAAVDAAELVVVDYEPLGVVVDAHAALEPGAAILFDDYPTNVALTVDVDQAAAAESVAAFENATLIVELDMHNQRVAVMPLETNAVLAIPGPDVLTVHVSTQTPHAVRDAIAELCGLDHAQLRVIARWVGGGFGAKSMAEVEYVLVARLALLLKRPVRWHQTRSENLQSVHGRAQDQTVRVAVDAHGTMTALHADLLSDNGAYPGMNHFLAGLTARMLAGPYRIATVTSAIRSVATNTAPVLGYRGAGRPEATSLIERVVDVIAAELAIDPVELRRRNLLSSDSFPYAAPTGAIYDVGDYHRALDMVLALGRYDHLRAEQAARRAAGTRLLLGIGVSTYVEVTAGAGPTEFADVEVHDDGAVTVKVGTFGHGQGHRTTYAQIASDILDIEFDAVRVVDGDTALVARGYGTYGSRSMQVGGSAVHAACTAVVQQARALAADALEASTGDIVLHDGVFAVAGVPARSVSWIDLARLAPRSSVVASNGERAGLLATIDWERPASTYPFGAHLAVVEIDAETGHVVLIDHFAIDDCGTVLNPMIVEGQVHGGIAQGAAQALYEAVVYDDAGNVTTSSLADYTMISAAELPSFTLASCETPTPVNPLGAKGIGESGTIGATPAVHNAVIDAMAHLGVRHLDMPCTPERVWRAIHGAHLGVKVNRP</sequence>
<keyword evidence="2" id="KW-0560">Oxidoreductase</keyword>
<dbReference type="EMBL" id="CAEZYR010000187">
    <property type="protein sequence ID" value="CAB4771713.1"/>
    <property type="molecule type" value="Genomic_DNA"/>
</dbReference>
<keyword evidence="1" id="KW-0500">Molybdenum</keyword>
<dbReference type="Pfam" id="PF02738">
    <property type="entry name" value="MoCoBD_1"/>
    <property type="match status" value="1"/>
</dbReference>
<dbReference type="InterPro" id="IPR000674">
    <property type="entry name" value="Ald_Oxase/Xan_DH_a/b"/>
</dbReference>
<dbReference type="Gene3D" id="3.30.365.10">
    <property type="entry name" value="Aldehyde oxidase/xanthine dehydrogenase, molybdopterin binding domain"/>
    <property type="match status" value="4"/>
</dbReference>
<dbReference type="Pfam" id="PF20256">
    <property type="entry name" value="MoCoBD_2"/>
    <property type="match status" value="1"/>
</dbReference>
<evidence type="ECO:0000256" key="2">
    <source>
        <dbReference type="ARBA" id="ARBA00023002"/>
    </source>
</evidence>
<dbReference type="InterPro" id="IPR016208">
    <property type="entry name" value="Ald_Oxase/xanthine_DH-like"/>
</dbReference>
<dbReference type="InterPro" id="IPR036856">
    <property type="entry name" value="Ald_Oxase/Xan_DH_a/b_sf"/>
</dbReference>
<organism evidence="4">
    <name type="scientific">freshwater metagenome</name>
    <dbReference type="NCBI Taxonomy" id="449393"/>
    <lineage>
        <taxon>unclassified sequences</taxon>
        <taxon>metagenomes</taxon>
        <taxon>ecological metagenomes</taxon>
    </lineage>
</organism>
<evidence type="ECO:0000256" key="1">
    <source>
        <dbReference type="ARBA" id="ARBA00022505"/>
    </source>
</evidence>
<protein>
    <submittedName>
        <fullName evidence="4">Unannotated protein</fullName>
    </submittedName>
</protein>
<dbReference type="SUPFAM" id="SSF56003">
    <property type="entry name" value="Molybdenum cofactor-binding domain"/>
    <property type="match status" value="1"/>
</dbReference>
<gene>
    <name evidence="4" type="ORF">UFOPK2754_03128</name>
</gene>
<dbReference type="AlphaFoldDB" id="A0A6J6VKQ5"/>
<evidence type="ECO:0000259" key="3">
    <source>
        <dbReference type="SMART" id="SM01008"/>
    </source>
</evidence>
<dbReference type="SUPFAM" id="SSF54665">
    <property type="entry name" value="CO dehydrogenase molybdoprotein N-domain-like"/>
    <property type="match status" value="1"/>
</dbReference>